<feature type="binding site" evidence="15">
    <location>
        <position position="190"/>
    </location>
    <ligand>
        <name>NADP(+)</name>
        <dbReference type="ChEBI" id="CHEBI:58349"/>
    </ligand>
</feature>
<dbReference type="GO" id="GO:0008703">
    <property type="term" value="F:5-amino-6-(5-phosphoribosylamino)uracil reductase activity"/>
    <property type="evidence" value="ECO:0007669"/>
    <property type="project" value="UniProtKB-EC"/>
</dbReference>
<comment type="function">
    <text evidence="1 13">Converts 2,5-diamino-6-(ribosylamino)-4(3h)-pyrimidinone 5'-phosphate into 5-amino-6-(ribosylamino)-2,4(1h,3h)-pyrimidinedione 5'-phosphate.</text>
</comment>
<proteinExistence type="inferred from homology"/>
<dbReference type="InterPro" id="IPR016193">
    <property type="entry name" value="Cytidine_deaminase-like"/>
</dbReference>
<comment type="catalytic activity">
    <reaction evidence="13">
        <text>5-amino-6-(5-phospho-D-ribitylamino)uracil + NADP(+) = 5-amino-6-(5-phospho-D-ribosylamino)uracil + NADPH + H(+)</text>
        <dbReference type="Rhea" id="RHEA:17845"/>
        <dbReference type="ChEBI" id="CHEBI:15378"/>
        <dbReference type="ChEBI" id="CHEBI:57783"/>
        <dbReference type="ChEBI" id="CHEBI:58349"/>
        <dbReference type="ChEBI" id="CHEBI:58421"/>
        <dbReference type="ChEBI" id="CHEBI:58453"/>
        <dbReference type="EC" id="1.1.1.193"/>
    </reaction>
</comment>
<dbReference type="EC" id="3.5.4.26" evidence="13"/>
<evidence type="ECO:0000256" key="9">
    <source>
        <dbReference type="ARBA" id="ARBA00022833"/>
    </source>
</evidence>
<dbReference type="GO" id="GO:0009231">
    <property type="term" value="P:riboflavin biosynthetic process"/>
    <property type="evidence" value="ECO:0007669"/>
    <property type="project" value="UniProtKB-UniPathway"/>
</dbReference>
<dbReference type="InterPro" id="IPR016192">
    <property type="entry name" value="APOBEC/CMP_deaminase_Zn-bd"/>
</dbReference>
<evidence type="ECO:0000256" key="1">
    <source>
        <dbReference type="ARBA" id="ARBA00002151"/>
    </source>
</evidence>
<feature type="domain" description="CMP/dCMP-type deaminase" evidence="17">
    <location>
        <begin position="1"/>
        <end position="117"/>
    </location>
</feature>
<dbReference type="PANTHER" id="PTHR38011">
    <property type="entry name" value="DIHYDROFOLATE REDUCTASE FAMILY PROTEIN (AFU_ORTHOLOGUE AFUA_8G06820)"/>
    <property type="match status" value="1"/>
</dbReference>
<dbReference type="InterPro" id="IPR002125">
    <property type="entry name" value="CMP_dCMP_dom"/>
</dbReference>
<dbReference type="Pfam" id="PF01872">
    <property type="entry name" value="RibD_C"/>
    <property type="match status" value="1"/>
</dbReference>
<reference evidence="18 19" key="1">
    <citation type="submission" date="2017-10" db="EMBL/GenBank/DDBJ databases">
        <title>Novel microbial diversity and functional potential in the marine mammal oral microbiome.</title>
        <authorList>
            <person name="Dudek N.K."/>
            <person name="Sun C.L."/>
            <person name="Burstein D."/>
            <person name="Kantor R.S."/>
            <person name="Aliaga Goltsman D.S."/>
            <person name="Bik E.M."/>
            <person name="Thomas B.C."/>
            <person name="Banfield J.F."/>
            <person name="Relman D.A."/>
        </authorList>
    </citation>
    <scope>NUCLEOTIDE SEQUENCE [LARGE SCALE GENOMIC DNA]</scope>
    <source>
        <strain evidence="18">DOLJORAL78_50_517</strain>
    </source>
</reference>
<keyword evidence="6 13" id="KW-0686">Riboflavin biosynthesis</keyword>
<evidence type="ECO:0000259" key="17">
    <source>
        <dbReference type="PROSITE" id="PS51747"/>
    </source>
</evidence>
<evidence type="ECO:0000256" key="6">
    <source>
        <dbReference type="ARBA" id="ARBA00022619"/>
    </source>
</evidence>
<keyword evidence="8 13" id="KW-0378">Hydrolase</keyword>
<dbReference type="PROSITE" id="PS51747">
    <property type="entry name" value="CYT_DCMP_DEAMINASES_2"/>
    <property type="match status" value="1"/>
</dbReference>
<evidence type="ECO:0000256" key="15">
    <source>
        <dbReference type="PIRSR" id="PIRSR006769-2"/>
    </source>
</evidence>
<dbReference type="InterPro" id="IPR002734">
    <property type="entry name" value="RibDG_C"/>
</dbReference>
<feature type="binding site" evidence="15">
    <location>
        <position position="178"/>
    </location>
    <ligand>
        <name>substrate</name>
    </ligand>
</feature>
<accession>A0A2G6PFJ1</accession>
<feature type="binding site" evidence="16">
    <location>
        <position position="44"/>
    </location>
    <ligand>
        <name>Zn(2+)</name>
        <dbReference type="ChEBI" id="CHEBI:29105"/>
        <note>catalytic</note>
    </ligand>
</feature>
<dbReference type="PIRSF" id="PIRSF006769">
    <property type="entry name" value="RibD"/>
    <property type="match status" value="1"/>
</dbReference>
<feature type="binding site" evidence="15">
    <location>
        <begin position="290"/>
        <end position="296"/>
    </location>
    <ligand>
        <name>NADP(+)</name>
        <dbReference type="ChEBI" id="CHEBI:58349"/>
    </ligand>
</feature>
<evidence type="ECO:0000256" key="7">
    <source>
        <dbReference type="ARBA" id="ARBA00022723"/>
    </source>
</evidence>
<dbReference type="GO" id="GO:0008270">
    <property type="term" value="F:zinc ion binding"/>
    <property type="evidence" value="ECO:0007669"/>
    <property type="project" value="InterPro"/>
</dbReference>
<comment type="pathway">
    <text evidence="2 13">Cofactor biosynthesis; riboflavin biosynthesis; 5-amino-6-(D-ribitylamino)uracil from GTP: step 2/4.</text>
</comment>
<evidence type="ECO:0000256" key="4">
    <source>
        <dbReference type="ARBA" id="ARBA00005259"/>
    </source>
</evidence>
<keyword evidence="9 13" id="KW-0862">Zinc</keyword>
<evidence type="ECO:0000313" key="18">
    <source>
        <dbReference type="EMBL" id="PIE83010.1"/>
    </source>
</evidence>
<feature type="binding site" evidence="16">
    <location>
        <position position="69"/>
    </location>
    <ligand>
        <name>Zn(2+)</name>
        <dbReference type="ChEBI" id="CHEBI:29105"/>
        <note>catalytic</note>
    </ligand>
</feature>
<feature type="binding site" evidence="15">
    <location>
        <position position="201"/>
    </location>
    <ligand>
        <name>substrate</name>
    </ligand>
</feature>
<dbReference type="InterPro" id="IPR011549">
    <property type="entry name" value="RibD_C"/>
</dbReference>
<organism evidence="18 19">
    <name type="scientific">Candidatus Contendibacter odensensis</name>
    <dbReference type="NCBI Taxonomy" id="1400860"/>
    <lineage>
        <taxon>Bacteria</taxon>
        <taxon>Pseudomonadati</taxon>
        <taxon>Pseudomonadota</taxon>
        <taxon>Gammaproteobacteria</taxon>
        <taxon>Candidatus Competibacteraceae</taxon>
        <taxon>Candidatus Contendibacter</taxon>
    </lineage>
</organism>
<evidence type="ECO:0000256" key="16">
    <source>
        <dbReference type="PIRSR" id="PIRSR006769-3"/>
    </source>
</evidence>
<dbReference type="Gene3D" id="3.40.430.10">
    <property type="entry name" value="Dihydrofolate Reductase, subunit A"/>
    <property type="match status" value="1"/>
</dbReference>
<dbReference type="CDD" id="cd01284">
    <property type="entry name" value="Riboflavin_deaminase-reductase"/>
    <property type="match status" value="1"/>
</dbReference>
<feature type="binding site" evidence="15">
    <location>
        <position position="148"/>
    </location>
    <ligand>
        <name>NADP(+)</name>
        <dbReference type="ChEBI" id="CHEBI:58349"/>
    </ligand>
</feature>
<name>A0A2G6PFJ1_9GAMM</name>
<dbReference type="Pfam" id="PF00383">
    <property type="entry name" value="dCMP_cyt_deam_1"/>
    <property type="match status" value="1"/>
</dbReference>
<feature type="binding site" evidence="15">
    <location>
        <position position="194"/>
    </location>
    <ligand>
        <name>NADP(+)</name>
        <dbReference type="ChEBI" id="CHEBI:58349"/>
    </ligand>
</feature>
<dbReference type="PROSITE" id="PS00903">
    <property type="entry name" value="CYT_DCMP_DEAMINASES_1"/>
    <property type="match status" value="1"/>
</dbReference>
<feature type="binding site" evidence="15">
    <location>
        <position position="198"/>
    </location>
    <ligand>
        <name>substrate</name>
    </ligand>
</feature>
<dbReference type="NCBIfam" id="TIGR00227">
    <property type="entry name" value="ribD_Cterm"/>
    <property type="match status" value="1"/>
</dbReference>
<keyword evidence="12" id="KW-0511">Multifunctional enzyme</keyword>
<comment type="similarity">
    <text evidence="5 13">In the C-terminal section; belongs to the HTP reductase family.</text>
</comment>
<evidence type="ECO:0000256" key="2">
    <source>
        <dbReference type="ARBA" id="ARBA00004882"/>
    </source>
</evidence>
<dbReference type="InterPro" id="IPR024072">
    <property type="entry name" value="DHFR-like_dom_sf"/>
</dbReference>
<dbReference type="Gene3D" id="3.40.140.10">
    <property type="entry name" value="Cytidine Deaminase, domain 2"/>
    <property type="match status" value="1"/>
</dbReference>
<dbReference type="UniPathway" id="UPA00275">
    <property type="reaction ID" value="UER00401"/>
</dbReference>
<comment type="catalytic activity">
    <reaction evidence="13">
        <text>2,5-diamino-6-hydroxy-4-(5-phosphoribosylamino)-pyrimidine + H2O + H(+) = 5-amino-6-(5-phospho-D-ribosylamino)uracil + NH4(+)</text>
        <dbReference type="Rhea" id="RHEA:21868"/>
        <dbReference type="ChEBI" id="CHEBI:15377"/>
        <dbReference type="ChEBI" id="CHEBI:15378"/>
        <dbReference type="ChEBI" id="CHEBI:28938"/>
        <dbReference type="ChEBI" id="CHEBI:58453"/>
        <dbReference type="ChEBI" id="CHEBI:58614"/>
        <dbReference type="EC" id="3.5.4.26"/>
    </reaction>
</comment>
<evidence type="ECO:0000256" key="11">
    <source>
        <dbReference type="ARBA" id="ARBA00023002"/>
    </source>
</evidence>
<dbReference type="SUPFAM" id="SSF53927">
    <property type="entry name" value="Cytidine deaminase-like"/>
    <property type="match status" value="1"/>
</dbReference>
<feature type="binding site" evidence="15">
    <location>
        <position position="216"/>
    </location>
    <ligand>
        <name>NADP(+)</name>
        <dbReference type="ChEBI" id="CHEBI:58349"/>
    </ligand>
</feature>
<dbReference type="InterPro" id="IPR050765">
    <property type="entry name" value="Riboflavin_Biosynth_HTPR"/>
</dbReference>
<feature type="binding site" evidence="16">
    <location>
        <position position="78"/>
    </location>
    <ligand>
        <name>Zn(2+)</name>
        <dbReference type="ChEBI" id="CHEBI:29105"/>
        <note>catalytic</note>
    </ligand>
</feature>
<evidence type="ECO:0000256" key="8">
    <source>
        <dbReference type="ARBA" id="ARBA00022801"/>
    </source>
</evidence>
<comment type="pathway">
    <text evidence="3 13">Cofactor biosynthesis; riboflavin biosynthesis; 5-amino-6-(D-ribitylamino)uracil from GTP: step 3/4.</text>
</comment>
<keyword evidence="11 13" id="KW-0560">Oxidoreductase</keyword>
<evidence type="ECO:0000256" key="10">
    <source>
        <dbReference type="ARBA" id="ARBA00022857"/>
    </source>
</evidence>
<feature type="binding site" evidence="15">
    <location>
        <position position="164"/>
    </location>
    <ligand>
        <name>NADP(+)</name>
        <dbReference type="ChEBI" id="CHEBI:58349"/>
    </ligand>
</feature>
<feature type="binding site" evidence="15">
    <location>
        <position position="288"/>
    </location>
    <ligand>
        <name>substrate</name>
    </ligand>
</feature>
<dbReference type="NCBIfam" id="TIGR00326">
    <property type="entry name" value="eubact_ribD"/>
    <property type="match status" value="1"/>
</dbReference>
<dbReference type="PANTHER" id="PTHR38011:SF7">
    <property type="entry name" value="2,5-DIAMINO-6-RIBOSYLAMINO-4(3H)-PYRIMIDINONE 5'-PHOSPHATE REDUCTASE"/>
    <property type="match status" value="1"/>
</dbReference>
<dbReference type="GO" id="GO:0008835">
    <property type="term" value="F:diaminohydroxyphosphoribosylaminopyrimidine deaminase activity"/>
    <property type="evidence" value="ECO:0007669"/>
    <property type="project" value="UniProtKB-EC"/>
</dbReference>
<keyword evidence="7 13" id="KW-0479">Metal-binding</keyword>
<dbReference type="SUPFAM" id="SSF53597">
    <property type="entry name" value="Dihydrofolate reductase-like"/>
    <property type="match status" value="1"/>
</dbReference>
<comment type="caution">
    <text evidence="18">The sequence shown here is derived from an EMBL/GenBank/DDBJ whole genome shotgun (WGS) entry which is preliminary data.</text>
</comment>
<comment type="cofactor">
    <cofactor evidence="13 16">
        <name>Zn(2+)</name>
        <dbReference type="ChEBI" id="CHEBI:29105"/>
    </cofactor>
    <text evidence="13 16">Binds 1 zinc ion.</text>
</comment>
<dbReference type="EC" id="1.1.1.193" evidence="13"/>
<sequence length="361" mass="39167">MAQALALARRGLYSTDPNPRVGCVLVKDNQVIAEGWHQQAGEPHAEIIALTRAGDRAQGATAYVTLEPCCHQGRTPPCTDALQAANVARVIAAMPDPNPQVSGQGLAQLRAAGIAVDCGLLATEAEALNPGFIQRMVQHRPWTRIKLAMSLDGRTALHSGESQWLTGAAARTDVQRLRARSSAILTGIGTVLQDNPRLDVRLPGTTRQPLRVILDSHLRTPPTARLLQQPGQVLIFTAITDPDKYAPLRSAGVNIVSVPRSGDDNQHLDLGALMTLLAQRECNELHAECGATLAGALLQAGFADEIVIYIAPLLLGHQARDLFRLPELTRMQDRYELELLETRQIGKDLRLTLKHANNQRS</sequence>
<evidence type="ECO:0000256" key="12">
    <source>
        <dbReference type="ARBA" id="ARBA00023268"/>
    </source>
</evidence>
<evidence type="ECO:0000256" key="3">
    <source>
        <dbReference type="ARBA" id="ARBA00004910"/>
    </source>
</evidence>
<dbReference type="Proteomes" id="UP000229278">
    <property type="component" value="Unassembled WGS sequence"/>
</dbReference>
<dbReference type="FunFam" id="3.40.140.10:FF:000025">
    <property type="entry name" value="Riboflavin biosynthesis protein RibD"/>
    <property type="match status" value="1"/>
</dbReference>
<keyword evidence="10 13" id="KW-0521">NADP</keyword>
<dbReference type="InterPro" id="IPR004794">
    <property type="entry name" value="Eubact_RibD"/>
</dbReference>
<protein>
    <recommendedName>
        <fullName evidence="13">Riboflavin biosynthesis protein RibD</fullName>
    </recommendedName>
    <domain>
        <recommendedName>
            <fullName evidence="13">Diaminohydroxyphosphoribosylaminopyrimidine deaminase</fullName>
            <shortName evidence="13">DRAP deaminase</shortName>
            <ecNumber evidence="13">3.5.4.26</ecNumber>
        </recommendedName>
        <alternativeName>
            <fullName evidence="13">Riboflavin-specific deaminase</fullName>
        </alternativeName>
    </domain>
    <domain>
        <recommendedName>
            <fullName evidence="13">5-amino-6-(5-phosphoribosylamino)uracil reductase</fullName>
            <ecNumber evidence="13">1.1.1.193</ecNumber>
        </recommendedName>
        <alternativeName>
            <fullName evidence="13">HTP reductase</fullName>
        </alternativeName>
    </domain>
</protein>
<comment type="similarity">
    <text evidence="4 13">In the N-terminal section; belongs to the cytidine and deoxycytidylate deaminase family.</text>
</comment>
<evidence type="ECO:0000313" key="19">
    <source>
        <dbReference type="Proteomes" id="UP000229278"/>
    </source>
</evidence>
<evidence type="ECO:0000256" key="13">
    <source>
        <dbReference type="PIRNR" id="PIRNR006769"/>
    </source>
</evidence>
<dbReference type="GO" id="GO:0050661">
    <property type="term" value="F:NADP binding"/>
    <property type="evidence" value="ECO:0007669"/>
    <property type="project" value="InterPro"/>
</dbReference>
<gene>
    <name evidence="18" type="primary">ribD</name>
    <name evidence="18" type="ORF">CSA09_04235</name>
</gene>
<evidence type="ECO:0000256" key="14">
    <source>
        <dbReference type="PIRSR" id="PIRSR006769-1"/>
    </source>
</evidence>
<dbReference type="AlphaFoldDB" id="A0A2G6PFJ1"/>
<feature type="active site" description="Proton donor" evidence="14">
    <location>
        <position position="46"/>
    </location>
</feature>
<dbReference type="EMBL" id="PDTV01000009">
    <property type="protein sequence ID" value="PIE83010.1"/>
    <property type="molecule type" value="Genomic_DNA"/>
</dbReference>
<evidence type="ECO:0000256" key="5">
    <source>
        <dbReference type="ARBA" id="ARBA00007417"/>
    </source>
</evidence>
<feature type="binding site" evidence="15">
    <location>
        <position position="162"/>
    </location>
    <ligand>
        <name>substrate</name>
    </ligand>
</feature>